<protein>
    <submittedName>
        <fullName evidence="1">Uncharacterized protein</fullName>
    </submittedName>
</protein>
<name>A0A4Y2H2H9_ARAVE</name>
<organism evidence="1 2">
    <name type="scientific">Araneus ventricosus</name>
    <name type="common">Orbweaver spider</name>
    <name type="synonym">Epeira ventricosa</name>
    <dbReference type="NCBI Taxonomy" id="182803"/>
    <lineage>
        <taxon>Eukaryota</taxon>
        <taxon>Metazoa</taxon>
        <taxon>Ecdysozoa</taxon>
        <taxon>Arthropoda</taxon>
        <taxon>Chelicerata</taxon>
        <taxon>Arachnida</taxon>
        <taxon>Araneae</taxon>
        <taxon>Araneomorphae</taxon>
        <taxon>Entelegynae</taxon>
        <taxon>Araneoidea</taxon>
        <taxon>Araneidae</taxon>
        <taxon>Araneus</taxon>
    </lineage>
</organism>
<sequence length="160" mass="18074">MTSKEINICVWCFISESSKDKSLRNLMSEKEFPSKSILQTHHFSFHIPLSGEWFSFKRLPKHPTNQTKGIFICSPVSFQGLSRPDLQDAISNKQTRPFSPPALNGTPEYFPTKAILPIQWHSFCQRQKGELPPALRFSSTGSHLSLGNSFICSSNTHPAH</sequence>
<reference evidence="1 2" key="1">
    <citation type="journal article" date="2019" name="Sci. Rep.">
        <title>Orb-weaving spider Araneus ventricosus genome elucidates the spidroin gene catalogue.</title>
        <authorList>
            <person name="Kono N."/>
            <person name="Nakamura H."/>
            <person name="Ohtoshi R."/>
            <person name="Moran D.A.P."/>
            <person name="Shinohara A."/>
            <person name="Yoshida Y."/>
            <person name="Fujiwara M."/>
            <person name="Mori M."/>
            <person name="Tomita M."/>
            <person name="Arakawa K."/>
        </authorList>
    </citation>
    <scope>NUCLEOTIDE SEQUENCE [LARGE SCALE GENOMIC DNA]</scope>
</reference>
<dbReference type="AlphaFoldDB" id="A0A4Y2H2H9"/>
<dbReference type="Proteomes" id="UP000499080">
    <property type="component" value="Unassembled WGS sequence"/>
</dbReference>
<evidence type="ECO:0000313" key="1">
    <source>
        <dbReference type="EMBL" id="GBM58948.1"/>
    </source>
</evidence>
<dbReference type="EMBL" id="BGPR01001658">
    <property type="protein sequence ID" value="GBM58948.1"/>
    <property type="molecule type" value="Genomic_DNA"/>
</dbReference>
<accession>A0A4Y2H2H9</accession>
<evidence type="ECO:0000313" key="2">
    <source>
        <dbReference type="Proteomes" id="UP000499080"/>
    </source>
</evidence>
<proteinExistence type="predicted"/>
<gene>
    <name evidence="1" type="ORF">AVEN_35946_1</name>
</gene>
<comment type="caution">
    <text evidence="1">The sequence shown here is derived from an EMBL/GenBank/DDBJ whole genome shotgun (WGS) entry which is preliminary data.</text>
</comment>
<keyword evidence="2" id="KW-1185">Reference proteome</keyword>